<keyword evidence="2" id="KW-1185">Reference proteome</keyword>
<proteinExistence type="predicted"/>
<evidence type="ECO:0000313" key="2">
    <source>
        <dbReference type="Proteomes" id="UP001497516"/>
    </source>
</evidence>
<evidence type="ECO:0000313" key="1">
    <source>
        <dbReference type="EMBL" id="CAL1409521.1"/>
    </source>
</evidence>
<dbReference type="EMBL" id="OZ034821">
    <property type="protein sequence ID" value="CAL1409521.1"/>
    <property type="molecule type" value="Genomic_DNA"/>
</dbReference>
<name>A0AAV2GFI9_9ROSI</name>
<evidence type="ECO:0008006" key="3">
    <source>
        <dbReference type="Google" id="ProtNLM"/>
    </source>
</evidence>
<sequence length="182" mass="21334">MEDAMAPPSSGSSIQMMLGDVMMPLWNGRVCWPSDDMLAVCPYRSAGFGSHLVLYLHIVFHRPDAEALVIWRWEEDERRWKSIYWEYLANFIVNRNLVQFKDLKVRDVVGVHPSRPEIVFLDCCCPFDTILECNMRTGNLQVFTDTRNWRTFFQPRFTCWPSPIPGYEKLQSMYDGQRSLTP</sequence>
<reference evidence="1 2" key="1">
    <citation type="submission" date="2024-04" db="EMBL/GenBank/DDBJ databases">
        <authorList>
            <person name="Fracassetti M."/>
        </authorList>
    </citation>
    <scope>NUCLEOTIDE SEQUENCE [LARGE SCALE GENOMIC DNA]</scope>
</reference>
<gene>
    <name evidence="1" type="ORF">LTRI10_LOCUS49016</name>
</gene>
<organism evidence="1 2">
    <name type="scientific">Linum trigynum</name>
    <dbReference type="NCBI Taxonomy" id="586398"/>
    <lineage>
        <taxon>Eukaryota</taxon>
        <taxon>Viridiplantae</taxon>
        <taxon>Streptophyta</taxon>
        <taxon>Embryophyta</taxon>
        <taxon>Tracheophyta</taxon>
        <taxon>Spermatophyta</taxon>
        <taxon>Magnoliopsida</taxon>
        <taxon>eudicotyledons</taxon>
        <taxon>Gunneridae</taxon>
        <taxon>Pentapetalae</taxon>
        <taxon>rosids</taxon>
        <taxon>fabids</taxon>
        <taxon>Malpighiales</taxon>
        <taxon>Linaceae</taxon>
        <taxon>Linum</taxon>
    </lineage>
</organism>
<dbReference type="Proteomes" id="UP001497516">
    <property type="component" value="Chromosome 8"/>
</dbReference>
<accession>A0AAV2GFI9</accession>
<dbReference type="AlphaFoldDB" id="A0AAV2GFI9"/>
<protein>
    <recommendedName>
        <fullName evidence="3">DUF1618 domain-containing protein</fullName>
    </recommendedName>
</protein>